<dbReference type="Pfam" id="PF01464">
    <property type="entry name" value="SLT"/>
    <property type="match status" value="1"/>
</dbReference>
<dbReference type="OrthoDB" id="9815002at2"/>
<dbReference type="PANTHER" id="PTHR37423">
    <property type="entry name" value="SOLUBLE LYTIC MUREIN TRANSGLYCOSYLASE-RELATED"/>
    <property type="match status" value="1"/>
</dbReference>
<dbReference type="SUPFAM" id="SSF53955">
    <property type="entry name" value="Lysozyme-like"/>
    <property type="match status" value="1"/>
</dbReference>
<dbReference type="PATRIC" id="fig|159743.3.peg.3543"/>
<evidence type="ECO:0000313" key="2">
    <source>
        <dbReference type="EMBL" id="KJD44601.1"/>
    </source>
</evidence>
<dbReference type="InterPro" id="IPR008258">
    <property type="entry name" value="Transglycosylase_SLT_dom_1"/>
</dbReference>
<reference evidence="2 3" key="1">
    <citation type="submission" date="2014-11" db="EMBL/GenBank/DDBJ databases">
        <title>Draft Genome Sequences of Paenibacillus polymyxa NRRL B-30509 and Paenibacillus terrae NRRL B-30644, Strains from a Poultry Environment that Produce Tridecaptin A and Paenicidins.</title>
        <authorList>
            <person name="van Belkum M.J."/>
            <person name="Lohans C.T."/>
            <person name="Vederas J.C."/>
        </authorList>
    </citation>
    <scope>NUCLEOTIDE SEQUENCE [LARGE SCALE GENOMIC DNA]</scope>
    <source>
        <strain evidence="2 3">NRRL B-30644</strain>
    </source>
</reference>
<comment type="caution">
    <text evidence="2">The sequence shown here is derived from an EMBL/GenBank/DDBJ whole genome shotgun (WGS) entry which is preliminary data.</text>
</comment>
<keyword evidence="3" id="KW-1185">Reference proteome</keyword>
<accession>A0A0D7WZH9</accession>
<dbReference type="AlphaFoldDB" id="A0A0D7WZH9"/>
<evidence type="ECO:0000313" key="3">
    <source>
        <dbReference type="Proteomes" id="UP000032534"/>
    </source>
</evidence>
<dbReference type="PANTHER" id="PTHR37423:SF5">
    <property type="entry name" value="SOLUBLE LYTIC MUREIN TRANSGLYCOSYLASE"/>
    <property type="match status" value="1"/>
</dbReference>
<dbReference type="RefSeq" id="WP_044647073.1">
    <property type="nucleotide sequence ID" value="NZ_JTHP01000032.1"/>
</dbReference>
<dbReference type="CDD" id="cd16896">
    <property type="entry name" value="LT_Slt70-like"/>
    <property type="match status" value="1"/>
</dbReference>
<dbReference type="Proteomes" id="UP000032534">
    <property type="component" value="Unassembled WGS sequence"/>
</dbReference>
<feature type="domain" description="Transglycosylase SLT" evidence="1">
    <location>
        <begin position="40"/>
        <end position="151"/>
    </location>
</feature>
<evidence type="ECO:0000259" key="1">
    <source>
        <dbReference type="Pfam" id="PF01464"/>
    </source>
</evidence>
<proteinExistence type="predicted"/>
<dbReference type="Gene3D" id="1.10.530.10">
    <property type="match status" value="1"/>
</dbReference>
<dbReference type="EMBL" id="JTHP01000032">
    <property type="protein sequence ID" value="KJD44601.1"/>
    <property type="molecule type" value="Genomic_DNA"/>
</dbReference>
<gene>
    <name evidence="2" type="ORF">QD47_15920</name>
</gene>
<sequence length="187" mass="21997">MNILRKKRVLLTLFVGFVLILFFNSNWMSWFYPIQYKDEIRQYSQTYEVDPFLVASIIRVETNFKTSKQSHKGALGLMQIMPDTANWIMDSAQIQKVPLDSVKHEPGTNIELGTWYVHNLSVKFKDNPVAIVAAYNAGPGKVQEWLDKGVWDGKEQSIKQIPFGETRHYVQRVIYYYRQYTKIYNQF</sequence>
<organism evidence="2 3">
    <name type="scientific">Paenibacillus terrae</name>
    <dbReference type="NCBI Taxonomy" id="159743"/>
    <lineage>
        <taxon>Bacteria</taxon>
        <taxon>Bacillati</taxon>
        <taxon>Bacillota</taxon>
        <taxon>Bacilli</taxon>
        <taxon>Bacillales</taxon>
        <taxon>Paenibacillaceae</taxon>
        <taxon>Paenibacillus</taxon>
    </lineage>
</organism>
<name>A0A0D7WZH9_9BACL</name>
<protein>
    <submittedName>
        <fullName evidence="2">Lytic transglycosylase</fullName>
    </submittedName>
</protein>
<dbReference type="InterPro" id="IPR023346">
    <property type="entry name" value="Lysozyme-like_dom_sf"/>
</dbReference>